<dbReference type="EMBL" id="JNBS01001910">
    <property type="protein sequence ID" value="OQR97446.1"/>
    <property type="molecule type" value="Genomic_DNA"/>
</dbReference>
<keyword evidence="1" id="KW-0812">Transmembrane</keyword>
<evidence type="ECO:0000313" key="3">
    <source>
        <dbReference type="Proteomes" id="UP000243217"/>
    </source>
</evidence>
<keyword evidence="3" id="KW-1185">Reference proteome</keyword>
<evidence type="ECO:0000256" key="1">
    <source>
        <dbReference type="SAM" id="Phobius"/>
    </source>
</evidence>
<sequence>MVTTTPEVNTSAIPDKNAAMIVSISIASIVVAIAALALVLYIVKPKANQEPLPTEPRGEFDIFVRTDEIPQNGGAIIDHARLIEDISTFSLDHPSSRRDGSMSTMLQTKYSQYVFSTISNDSELNTTSDAMFYLMEDFESGRCPPFFPKPRPSSDLSSDVVLLSAGDFRVFEDEILCIPPSTKQL</sequence>
<organism evidence="2 3">
    <name type="scientific">Thraustotheca clavata</name>
    <dbReference type="NCBI Taxonomy" id="74557"/>
    <lineage>
        <taxon>Eukaryota</taxon>
        <taxon>Sar</taxon>
        <taxon>Stramenopiles</taxon>
        <taxon>Oomycota</taxon>
        <taxon>Saprolegniomycetes</taxon>
        <taxon>Saprolegniales</taxon>
        <taxon>Achlyaceae</taxon>
        <taxon>Thraustotheca</taxon>
    </lineage>
</organism>
<evidence type="ECO:0000313" key="2">
    <source>
        <dbReference type="EMBL" id="OQR97446.1"/>
    </source>
</evidence>
<protein>
    <submittedName>
        <fullName evidence="2">Uncharacterized protein</fullName>
    </submittedName>
</protein>
<reference evidence="2 3" key="1">
    <citation type="journal article" date="2014" name="Genome Biol. Evol.">
        <title>The secreted proteins of Achlya hypogyna and Thraustotheca clavata identify the ancestral oomycete secretome and reveal gene acquisitions by horizontal gene transfer.</title>
        <authorList>
            <person name="Misner I."/>
            <person name="Blouin N."/>
            <person name="Leonard G."/>
            <person name="Richards T.A."/>
            <person name="Lane C.E."/>
        </authorList>
    </citation>
    <scope>NUCLEOTIDE SEQUENCE [LARGE SCALE GENOMIC DNA]</scope>
    <source>
        <strain evidence="2 3">ATCC 34112</strain>
    </source>
</reference>
<keyword evidence="1" id="KW-0472">Membrane</keyword>
<keyword evidence="1" id="KW-1133">Transmembrane helix</keyword>
<dbReference type="AlphaFoldDB" id="A0A1V9ZHI6"/>
<comment type="caution">
    <text evidence="2">The sequence shown here is derived from an EMBL/GenBank/DDBJ whole genome shotgun (WGS) entry which is preliminary data.</text>
</comment>
<name>A0A1V9ZHI6_9STRA</name>
<gene>
    <name evidence="2" type="ORF">THRCLA_21930</name>
</gene>
<proteinExistence type="predicted"/>
<dbReference type="Proteomes" id="UP000243217">
    <property type="component" value="Unassembled WGS sequence"/>
</dbReference>
<feature type="transmembrane region" description="Helical" evidence="1">
    <location>
        <begin position="20"/>
        <end position="43"/>
    </location>
</feature>
<accession>A0A1V9ZHI6</accession>